<evidence type="ECO:0000313" key="6">
    <source>
        <dbReference type="Proteomes" id="UP001501266"/>
    </source>
</evidence>
<dbReference type="Gene3D" id="1.10.10.1320">
    <property type="entry name" value="Anti-sigma factor, zinc-finger domain"/>
    <property type="match status" value="1"/>
</dbReference>
<keyword evidence="3" id="KW-0812">Transmembrane</keyword>
<dbReference type="Proteomes" id="UP001501266">
    <property type="component" value="Unassembled WGS sequence"/>
</dbReference>
<dbReference type="Pfam" id="PF10099">
    <property type="entry name" value="RskA_C"/>
    <property type="match status" value="1"/>
</dbReference>
<gene>
    <name evidence="5" type="ORF">GCM10009640_28400</name>
</gene>
<keyword evidence="3" id="KW-1133">Transmembrane helix</keyword>
<keyword evidence="6" id="KW-1185">Reference proteome</keyword>
<keyword evidence="3" id="KW-0472">Membrane</keyword>
<keyword evidence="2" id="KW-0804">Transcription</keyword>
<name>A0ABN1Z2A4_9MICO</name>
<dbReference type="RefSeq" id="WP_343921595.1">
    <property type="nucleotide sequence ID" value="NZ_BAAAKK010000006.1"/>
</dbReference>
<evidence type="ECO:0000256" key="3">
    <source>
        <dbReference type="SAM" id="Phobius"/>
    </source>
</evidence>
<evidence type="ECO:0000256" key="2">
    <source>
        <dbReference type="ARBA" id="ARBA00023163"/>
    </source>
</evidence>
<sequence length="260" mass="26853">MQHLSTDALAALALGESDASAQHLESCAACSAELAALRATAERFRASHITPVQPPAGVWDRILADIASEGAPIDAVEPRAAVTLDAEHDAAAERTAAAPVAAPRMPTGDLVRRRRRRFGAGALIAACAASAVLAASLAVLIVTQVGGAPRSTDLANAALEPLTSTVSAARAEVIERDGQRLLVVDADALPTIDGYLDVWLLDADAQQMVSLGVMDAASTELTLPADLDLAAFPVVDVSIEPYDGDPTHSGDSIWRGALEL</sequence>
<reference evidence="5 6" key="1">
    <citation type="journal article" date="2019" name="Int. J. Syst. Evol. Microbiol.">
        <title>The Global Catalogue of Microorganisms (GCM) 10K type strain sequencing project: providing services to taxonomists for standard genome sequencing and annotation.</title>
        <authorList>
            <consortium name="The Broad Institute Genomics Platform"/>
            <consortium name="The Broad Institute Genome Sequencing Center for Infectious Disease"/>
            <person name="Wu L."/>
            <person name="Ma J."/>
        </authorList>
    </citation>
    <scope>NUCLEOTIDE SEQUENCE [LARGE SCALE GENOMIC DNA]</scope>
    <source>
        <strain evidence="5 6">JCM 12398</strain>
    </source>
</reference>
<evidence type="ECO:0000313" key="5">
    <source>
        <dbReference type="EMBL" id="GAA1426682.1"/>
    </source>
</evidence>
<evidence type="ECO:0000259" key="4">
    <source>
        <dbReference type="Pfam" id="PF10099"/>
    </source>
</evidence>
<organism evidence="5 6">
    <name type="scientific">Agrococcus citreus</name>
    <dbReference type="NCBI Taxonomy" id="84643"/>
    <lineage>
        <taxon>Bacteria</taxon>
        <taxon>Bacillati</taxon>
        <taxon>Actinomycetota</taxon>
        <taxon>Actinomycetes</taxon>
        <taxon>Micrococcales</taxon>
        <taxon>Microbacteriaceae</taxon>
        <taxon>Agrococcus</taxon>
    </lineage>
</organism>
<dbReference type="EMBL" id="BAAAKK010000006">
    <property type="protein sequence ID" value="GAA1426682.1"/>
    <property type="molecule type" value="Genomic_DNA"/>
</dbReference>
<comment type="caution">
    <text evidence="5">The sequence shown here is derived from an EMBL/GenBank/DDBJ whole genome shotgun (WGS) entry which is preliminary data.</text>
</comment>
<dbReference type="InterPro" id="IPR041916">
    <property type="entry name" value="Anti_sigma_zinc_sf"/>
</dbReference>
<keyword evidence="1" id="KW-0805">Transcription regulation</keyword>
<evidence type="ECO:0000256" key="1">
    <source>
        <dbReference type="ARBA" id="ARBA00023015"/>
    </source>
</evidence>
<proteinExistence type="predicted"/>
<protein>
    <recommendedName>
        <fullName evidence="4">Anti-sigma K factor RskA C-terminal domain-containing protein</fullName>
    </recommendedName>
</protein>
<dbReference type="InterPro" id="IPR018764">
    <property type="entry name" value="RskA_C"/>
</dbReference>
<accession>A0ABN1Z2A4</accession>
<feature type="domain" description="Anti-sigma K factor RskA C-terminal" evidence="4">
    <location>
        <begin position="126"/>
        <end position="251"/>
    </location>
</feature>
<feature type="transmembrane region" description="Helical" evidence="3">
    <location>
        <begin position="120"/>
        <end position="142"/>
    </location>
</feature>